<name>A0A3Q0FH81_VIGRR</name>
<organism evidence="1 2">
    <name type="scientific">Vigna radiata var. radiata</name>
    <name type="common">Mung bean</name>
    <name type="synonym">Phaseolus aureus</name>
    <dbReference type="NCBI Taxonomy" id="3916"/>
    <lineage>
        <taxon>Eukaryota</taxon>
        <taxon>Viridiplantae</taxon>
        <taxon>Streptophyta</taxon>
        <taxon>Embryophyta</taxon>
        <taxon>Tracheophyta</taxon>
        <taxon>Spermatophyta</taxon>
        <taxon>Magnoliopsida</taxon>
        <taxon>eudicotyledons</taxon>
        <taxon>Gunneridae</taxon>
        <taxon>Pentapetalae</taxon>
        <taxon>rosids</taxon>
        <taxon>fabids</taxon>
        <taxon>Fabales</taxon>
        <taxon>Fabaceae</taxon>
        <taxon>Papilionoideae</taxon>
        <taxon>50 kb inversion clade</taxon>
        <taxon>NPAAA clade</taxon>
        <taxon>indigoferoid/millettioid clade</taxon>
        <taxon>Phaseoleae</taxon>
        <taxon>Vigna</taxon>
    </lineage>
</organism>
<keyword evidence="1" id="KW-1185">Reference proteome</keyword>
<evidence type="ECO:0000313" key="1">
    <source>
        <dbReference type="Proteomes" id="UP000087766"/>
    </source>
</evidence>
<accession>A0A3Q0FH81</accession>
<proteinExistence type="predicted"/>
<protein>
    <submittedName>
        <fullName evidence="2">Uncharacterized protein LOC111242544 isoform X1</fullName>
    </submittedName>
</protein>
<dbReference type="RefSeq" id="XP_022642019.1">
    <property type="nucleotide sequence ID" value="XM_022786298.1"/>
</dbReference>
<dbReference type="Proteomes" id="UP000087766">
    <property type="component" value="Chromosome 9"/>
</dbReference>
<reference evidence="1" key="1">
    <citation type="journal article" date="2014" name="Nat. Commun.">
        <title>Genome sequence of mungbean and insights into evolution within Vigna species.</title>
        <authorList>
            <person name="Kang Y.J."/>
            <person name="Kim S.K."/>
            <person name="Kim M.Y."/>
            <person name="Lestari P."/>
            <person name="Kim K.H."/>
            <person name="Ha B.K."/>
            <person name="Jun T.H."/>
            <person name="Hwang W.J."/>
            <person name="Lee T."/>
            <person name="Lee J."/>
            <person name="Shim S."/>
            <person name="Yoon M.Y."/>
            <person name="Jang Y.E."/>
            <person name="Han K.S."/>
            <person name="Taeprayoon P."/>
            <person name="Yoon N."/>
            <person name="Somta P."/>
            <person name="Tanya P."/>
            <person name="Kim K.S."/>
            <person name="Gwag J.G."/>
            <person name="Moon J.K."/>
            <person name="Lee Y.H."/>
            <person name="Park B.S."/>
            <person name="Bombarely A."/>
            <person name="Doyle J.J."/>
            <person name="Jackson S.A."/>
            <person name="Schafleitner R."/>
            <person name="Srinives P."/>
            <person name="Varshney R.K."/>
            <person name="Lee S.H."/>
        </authorList>
    </citation>
    <scope>NUCLEOTIDE SEQUENCE [LARGE SCALE GENOMIC DNA]</scope>
    <source>
        <strain evidence="1">cv. VC1973A</strain>
    </source>
</reference>
<dbReference type="KEGG" id="vra:111242544"/>
<dbReference type="GeneID" id="111242544"/>
<dbReference type="AlphaFoldDB" id="A0A3Q0FH81"/>
<sequence>MVARFKLRSGFLQVCSRSGNFSVIRVHRFSGALGELGMVLWFDCVRNLGWLLFLGFSICRFGGSTEVEFEEDEDTRGFTVFTHGSCEIGILSVFSFLLGSLLREAIDVGGQDKPRFLHLAVVCKPVLLKGLPSHLPHILLLL</sequence>
<evidence type="ECO:0000313" key="2">
    <source>
        <dbReference type="RefSeq" id="XP_022642019.1"/>
    </source>
</evidence>
<reference evidence="2" key="2">
    <citation type="submission" date="2025-08" db="UniProtKB">
        <authorList>
            <consortium name="RefSeq"/>
        </authorList>
    </citation>
    <scope>IDENTIFICATION</scope>
    <source>
        <tissue evidence="2">Leaf</tissue>
    </source>
</reference>
<gene>
    <name evidence="2" type="primary">LOC111242544</name>
</gene>